<dbReference type="Proteomes" id="UP001281003">
    <property type="component" value="Unassembled WGS sequence"/>
</dbReference>
<feature type="compositionally biased region" description="Basic residues" evidence="1">
    <location>
        <begin position="110"/>
        <end position="120"/>
    </location>
</feature>
<feature type="region of interest" description="Disordered" evidence="1">
    <location>
        <begin position="60"/>
        <end position="146"/>
    </location>
</feature>
<evidence type="ECO:0000313" key="3">
    <source>
        <dbReference type="Proteomes" id="UP001281003"/>
    </source>
</evidence>
<protein>
    <submittedName>
        <fullName evidence="2">Uncharacterized protein</fullName>
    </submittedName>
</protein>
<accession>A0AAE0P2F8</accession>
<proteinExistence type="predicted"/>
<organism evidence="2 3">
    <name type="scientific">Sordaria brevicollis</name>
    <dbReference type="NCBI Taxonomy" id="83679"/>
    <lineage>
        <taxon>Eukaryota</taxon>
        <taxon>Fungi</taxon>
        <taxon>Dikarya</taxon>
        <taxon>Ascomycota</taxon>
        <taxon>Pezizomycotina</taxon>
        <taxon>Sordariomycetes</taxon>
        <taxon>Sordariomycetidae</taxon>
        <taxon>Sordariales</taxon>
        <taxon>Sordariaceae</taxon>
        <taxon>Sordaria</taxon>
    </lineage>
</organism>
<dbReference type="EMBL" id="JAUTDP010000012">
    <property type="protein sequence ID" value="KAK3392029.1"/>
    <property type="molecule type" value="Genomic_DNA"/>
</dbReference>
<dbReference type="AlphaFoldDB" id="A0AAE0P2F8"/>
<evidence type="ECO:0000256" key="1">
    <source>
        <dbReference type="SAM" id="MobiDB-lite"/>
    </source>
</evidence>
<reference evidence="2" key="1">
    <citation type="journal article" date="2023" name="Mol. Phylogenet. Evol.">
        <title>Genome-scale phylogeny and comparative genomics of the fungal order Sordariales.</title>
        <authorList>
            <person name="Hensen N."/>
            <person name="Bonometti L."/>
            <person name="Westerberg I."/>
            <person name="Brannstrom I.O."/>
            <person name="Guillou S."/>
            <person name="Cros-Aarteil S."/>
            <person name="Calhoun S."/>
            <person name="Haridas S."/>
            <person name="Kuo A."/>
            <person name="Mondo S."/>
            <person name="Pangilinan J."/>
            <person name="Riley R."/>
            <person name="LaButti K."/>
            <person name="Andreopoulos B."/>
            <person name="Lipzen A."/>
            <person name="Chen C."/>
            <person name="Yan M."/>
            <person name="Daum C."/>
            <person name="Ng V."/>
            <person name="Clum A."/>
            <person name="Steindorff A."/>
            <person name="Ohm R.A."/>
            <person name="Martin F."/>
            <person name="Silar P."/>
            <person name="Natvig D.O."/>
            <person name="Lalanne C."/>
            <person name="Gautier V."/>
            <person name="Ament-Velasquez S.L."/>
            <person name="Kruys A."/>
            <person name="Hutchinson M.I."/>
            <person name="Powell A.J."/>
            <person name="Barry K."/>
            <person name="Miller A.N."/>
            <person name="Grigoriev I.V."/>
            <person name="Debuchy R."/>
            <person name="Gladieux P."/>
            <person name="Hiltunen Thoren M."/>
            <person name="Johannesson H."/>
        </authorList>
    </citation>
    <scope>NUCLEOTIDE SEQUENCE</scope>
    <source>
        <strain evidence="2">FGSC 1904</strain>
    </source>
</reference>
<evidence type="ECO:0000313" key="2">
    <source>
        <dbReference type="EMBL" id="KAK3392029.1"/>
    </source>
</evidence>
<name>A0AAE0P2F8_SORBR</name>
<reference evidence="2" key="2">
    <citation type="submission" date="2023-07" db="EMBL/GenBank/DDBJ databases">
        <authorList>
            <consortium name="Lawrence Berkeley National Laboratory"/>
            <person name="Haridas S."/>
            <person name="Hensen N."/>
            <person name="Bonometti L."/>
            <person name="Westerberg I."/>
            <person name="Brannstrom I.O."/>
            <person name="Guillou S."/>
            <person name="Cros-Aarteil S."/>
            <person name="Calhoun S."/>
            <person name="Kuo A."/>
            <person name="Mondo S."/>
            <person name="Pangilinan J."/>
            <person name="Riley R."/>
            <person name="LaButti K."/>
            <person name="Andreopoulos B."/>
            <person name="Lipzen A."/>
            <person name="Chen C."/>
            <person name="Yanf M."/>
            <person name="Daum C."/>
            <person name="Ng V."/>
            <person name="Clum A."/>
            <person name="Steindorff A."/>
            <person name="Ohm R."/>
            <person name="Martin F."/>
            <person name="Silar P."/>
            <person name="Natvig D."/>
            <person name="Lalanne C."/>
            <person name="Gautier V."/>
            <person name="Ament-velasquez S.L."/>
            <person name="Kruys A."/>
            <person name="Hutchinson M.I."/>
            <person name="Powell A.J."/>
            <person name="Barry K."/>
            <person name="Miller A.N."/>
            <person name="Grigoriev I.V."/>
            <person name="Debuchy R."/>
            <person name="Gladieux P."/>
            <person name="Thoren M.H."/>
            <person name="Johannesson H."/>
        </authorList>
    </citation>
    <scope>NUCLEOTIDE SEQUENCE</scope>
    <source>
        <strain evidence="2">FGSC 1904</strain>
    </source>
</reference>
<sequence length="200" mass="22065">MYSLHIGGPLEVPVAVCAATRNWGLPKDLGLGFLVLAGSPLVRLTRAAFVHKMPMMPMPIYPISRTRNGQKEKSWNPKTGQEGAESKIKKDLDLRRLLARPSYPHERQRPGQRKGKKKKKTSEEVPSTPLLPPGRPSGKEEEEEEKEKKGCILQATAEKGTQAISLLRLLLLLLLLFLPSPQSPFGVSMASPSPVPPIRP</sequence>
<keyword evidence="3" id="KW-1185">Reference proteome</keyword>
<gene>
    <name evidence="2" type="ORF">B0T20DRAFT_72086</name>
</gene>
<comment type="caution">
    <text evidence="2">The sequence shown here is derived from an EMBL/GenBank/DDBJ whole genome shotgun (WGS) entry which is preliminary data.</text>
</comment>
<feature type="compositionally biased region" description="Basic and acidic residues" evidence="1">
    <location>
        <begin position="84"/>
        <end position="96"/>
    </location>
</feature>